<proteinExistence type="predicted"/>
<reference evidence="3 4" key="1">
    <citation type="submission" date="2014-09" db="EMBL/GenBank/DDBJ databases">
        <title>Alistipes sp. 627, sp. nov., a novel member of the family Rikenellaceae isolated from human faeces.</title>
        <authorList>
            <person name="Shkoporov A.N."/>
            <person name="Chaplin A.V."/>
            <person name="Motuzova O.V."/>
            <person name="Kafarskaia L.I."/>
            <person name="Khokhlova E.V."/>
            <person name="Efimov B.A."/>
        </authorList>
    </citation>
    <scope>NUCLEOTIDE SEQUENCE [LARGE SCALE GENOMIC DNA]</scope>
    <source>
        <strain evidence="3 4">627</strain>
    </source>
</reference>
<name>A0ABR4YGV5_9BACT</name>
<keyword evidence="2" id="KW-0472">Membrane</keyword>
<organism evidence="3 4">
    <name type="scientific">Alistipes inops</name>
    <dbReference type="NCBI Taxonomy" id="1501391"/>
    <lineage>
        <taxon>Bacteria</taxon>
        <taxon>Pseudomonadati</taxon>
        <taxon>Bacteroidota</taxon>
        <taxon>Bacteroidia</taxon>
        <taxon>Bacteroidales</taxon>
        <taxon>Rikenellaceae</taxon>
        <taxon>Alistipes</taxon>
    </lineage>
</organism>
<feature type="region of interest" description="Disordered" evidence="1">
    <location>
        <begin position="1"/>
        <end position="29"/>
    </location>
</feature>
<keyword evidence="2" id="KW-1133">Transmembrane helix</keyword>
<comment type="caution">
    <text evidence="3">The sequence shown here is derived from an EMBL/GenBank/DDBJ whole genome shotgun (WGS) entry which is preliminary data.</text>
</comment>
<evidence type="ECO:0000256" key="1">
    <source>
        <dbReference type="SAM" id="MobiDB-lite"/>
    </source>
</evidence>
<keyword evidence="4" id="KW-1185">Reference proteome</keyword>
<gene>
    <name evidence="3" type="ORF">LG35_09955</name>
</gene>
<feature type="transmembrane region" description="Helical" evidence="2">
    <location>
        <begin position="35"/>
        <end position="64"/>
    </location>
</feature>
<dbReference type="EMBL" id="JRGF01000023">
    <property type="protein sequence ID" value="KHE40396.1"/>
    <property type="molecule type" value="Genomic_DNA"/>
</dbReference>
<accession>A0ABR4YGV5</accession>
<keyword evidence="2" id="KW-0812">Transmembrane</keyword>
<evidence type="ECO:0000313" key="3">
    <source>
        <dbReference type="EMBL" id="KHE40396.1"/>
    </source>
</evidence>
<feature type="transmembrane region" description="Helical" evidence="2">
    <location>
        <begin position="70"/>
        <end position="92"/>
    </location>
</feature>
<protein>
    <submittedName>
        <fullName evidence="3">Uncharacterized protein</fullName>
    </submittedName>
</protein>
<evidence type="ECO:0000313" key="4">
    <source>
        <dbReference type="Proteomes" id="UP000030889"/>
    </source>
</evidence>
<evidence type="ECO:0000256" key="2">
    <source>
        <dbReference type="SAM" id="Phobius"/>
    </source>
</evidence>
<dbReference type="Proteomes" id="UP000030889">
    <property type="component" value="Unassembled WGS sequence"/>
</dbReference>
<dbReference type="RefSeq" id="WP_035474425.1">
    <property type="nucleotide sequence ID" value="NZ_JRGF01000023.1"/>
</dbReference>
<sequence length="93" mass="10504">MKTSANTHSGLKRNENFASTGKDLRDWPGRTGRGILRLMSVGMALGLLRLLPVWVFYLFAVWVFARCSVWFLTALLRVLACVFLILILACLFV</sequence>